<comment type="caution">
    <text evidence="1">The sequence shown here is derived from an EMBL/GenBank/DDBJ whole genome shotgun (WGS) entry which is preliminary data.</text>
</comment>
<keyword evidence="2" id="KW-1185">Reference proteome</keyword>
<dbReference type="AlphaFoldDB" id="A0A392TWD3"/>
<reference evidence="1 2" key="1">
    <citation type="journal article" date="2018" name="Front. Plant Sci.">
        <title>Red Clover (Trifolium pratense) and Zigzag Clover (T. medium) - A Picture of Genomic Similarities and Differences.</title>
        <authorList>
            <person name="Dluhosova J."/>
            <person name="Istvanek J."/>
            <person name="Nedelnik J."/>
            <person name="Repkova J."/>
        </authorList>
    </citation>
    <scope>NUCLEOTIDE SEQUENCE [LARGE SCALE GENOMIC DNA]</scope>
    <source>
        <strain evidence="2">cv. 10/8</strain>
        <tissue evidence="1">Leaf</tissue>
    </source>
</reference>
<accession>A0A392TWD3</accession>
<evidence type="ECO:0000313" key="1">
    <source>
        <dbReference type="EMBL" id="MCI65461.1"/>
    </source>
</evidence>
<organism evidence="1 2">
    <name type="scientific">Trifolium medium</name>
    <dbReference type="NCBI Taxonomy" id="97028"/>
    <lineage>
        <taxon>Eukaryota</taxon>
        <taxon>Viridiplantae</taxon>
        <taxon>Streptophyta</taxon>
        <taxon>Embryophyta</taxon>
        <taxon>Tracheophyta</taxon>
        <taxon>Spermatophyta</taxon>
        <taxon>Magnoliopsida</taxon>
        <taxon>eudicotyledons</taxon>
        <taxon>Gunneridae</taxon>
        <taxon>Pentapetalae</taxon>
        <taxon>rosids</taxon>
        <taxon>fabids</taxon>
        <taxon>Fabales</taxon>
        <taxon>Fabaceae</taxon>
        <taxon>Papilionoideae</taxon>
        <taxon>50 kb inversion clade</taxon>
        <taxon>NPAAA clade</taxon>
        <taxon>Hologalegina</taxon>
        <taxon>IRL clade</taxon>
        <taxon>Trifolieae</taxon>
        <taxon>Trifolium</taxon>
    </lineage>
</organism>
<feature type="non-terminal residue" evidence="1">
    <location>
        <position position="33"/>
    </location>
</feature>
<dbReference type="EMBL" id="LXQA010676431">
    <property type="protein sequence ID" value="MCI65461.1"/>
    <property type="molecule type" value="Genomic_DNA"/>
</dbReference>
<evidence type="ECO:0000313" key="2">
    <source>
        <dbReference type="Proteomes" id="UP000265520"/>
    </source>
</evidence>
<dbReference type="Proteomes" id="UP000265520">
    <property type="component" value="Unassembled WGS sequence"/>
</dbReference>
<name>A0A392TWD3_9FABA</name>
<protein>
    <submittedName>
        <fullName evidence="1">Uncharacterized protein</fullName>
    </submittedName>
</protein>
<proteinExistence type="predicted"/>
<sequence>MMGQDPQILQLRSQIANSSIEIGTQEHQENVQN</sequence>